<keyword evidence="6" id="KW-1185">Reference proteome</keyword>
<dbReference type="AlphaFoldDB" id="A0A4V3XK82"/>
<evidence type="ECO:0000256" key="3">
    <source>
        <dbReference type="SAM" id="SignalP"/>
    </source>
</evidence>
<evidence type="ECO:0000313" key="6">
    <source>
        <dbReference type="Proteomes" id="UP000306602"/>
    </source>
</evidence>
<dbReference type="Gene3D" id="3.40.50.1820">
    <property type="entry name" value="alpha/beta hydrolase"/>
    <property type="match status" value="1"/>
</dbReference>
<dbReference type="OrthoDB" id="9805640at2"/>
<dbReference type="Proteomes" id="UP000306602">
    <property type="component" value="Unassembled WGS sequence"/>
</dbReference>
<evidence type="ECO:0000259" key="4">
    <source>
        <dbReference type="Pfam" id="PF00326"/>
    </source>
</evidence>
<dbReference type="EMBL" id="SRKY01000003">
    <property type="protein sequence ID" value="THH35983.1"/>
    <property type="molecule type" value="Genomic_DNA"/>
</dbReference>
<dbReference type="PANTHER" id="PTHR43037:SF5">
    <property type="entry name" value="FERULOYL ESTERASE"/>
    <property type="match status" value="1"/>
</dbReference>
<reference evidence="5 6" key="1">
    <citation type="submission" date="2019-04" db="EMBL/GenBank/DDBJ databases">
        <title>Shimia ponticola sp. nov., isolated from seawater.</title>
        <authorList>
            <person name="Kim Y.-O."/>
            <person name="Yoon J.-H."/>
        </authorList>
    </citation>
    <scope>NUCLEOTIDE SEQUENCE [LARGE SCALE GENOMIC DNA]</scope>
    <source>
        <strain evidence="5 6">MYP11</strain>
    </source>
</reference>
<dbReference type="InterPro" id="IPR029058">
    <property type="entry name" value="AB_hydrolase_fold"/>
</dbReference>
<dbReference type="InterPro" id="IPR050955">
    <property type="entry name" value="Plant_Biomass_Hydrol_Est"/>
</dbReference>
<dbReference type="GO" id="GO:0006508">
    <property type="term" value="P:proteolysis"/>
    <property type="evidence" value="ECO:0007669"/>
    <property type="project" value="InterPro"/>
</dbReference>
<evidence type="ECO:0000256" key="2">
    <source>
        <dbReference type="ARBA" id="ARBA00022801"/>
    </source>
</evidence>
<evidence type="ECO:0000256" key="1">
    <source>
        <dbReference type="ARBA" id="ARBA00022729"/>
    </source>
</evidence>
<dbReference type="InterPro" id="IPR001375">
    <property type="entry name" value="Peptidase_S9_cat"/>
</dbReference>
<protein>
    <submittedName>
        <fullName evidence="5">Polyhydroxybutyrate depolymerase</fullName>
    </submittedName>
</protein>
<keyword evidence="1 3" id="KW-0732">Signal</keyword>
<feature type="domain" description="Peptidase S9 prolyl oligopeptidase catalytic" evidence="4">
    <location>
        <begin position="74"/>
        <end position="167"/>
    </location>
</feature>
<comment type="caution">
    <text evidence="5">The sequence shown here is derived from an EMBL/GenBank/DDBJ whole genome shotgun (WGS) entry which is preliminary data.</text>
</comment>
<dbReference type="RefSeq" id="WP_136463452.1">
    <property type="nucleotide sequence ID" value="NZ_SRKY01000003.1"/>
</dbReference>
<dbReference type="Pfam" id="PF00326">
    <property type="entry name" value="Peptidase_S9"/>
    <property type="match status" value="1"/>
</dbReference>
<feature type="chain" id="PRO_5021007897" evidence="3">
    <location>
        <begin position="27"/>
        <end position="289"/>
    </location>
</feature>
<organism evidence="5 6">
    <name type="scientific">Aliishimia ponticola</name>
    <dbReference type="NCBI Taxonomy" id="2499833"/>
    <lineage>
        <taxon>Bacteria</taxon>
        <taxon>Pseudomonadati</taxon>
        <taxon>Pseudomonadota</taxon>
        <taxon>Alphaproteobacteria</taxon>
        <taxon>Rhodobacterales</taxon>
        <taxon>Paracoccaceae</taxon>
        <taxon>Aliishimia</taxon>
    </lineage>
</organism>
<evidence type="ECO:0000313" key="5">
    <source>
        <dbReference type="EMBL" id="THH35983.1"/>
    </source>
</evidence>
<proteinExistence type="predicted"/>
<accession>A0A4V3XK82</accession>
<dbReference type="SUPFAM" id="SSF53474">
    <property type="entry name" value="alpha/beta-Hydrolases"/>
    <property type="match status" value="1"/>
</dbReference>
<gene>
    <name evidence="5" type="ORF">E4Z66_13025</name>
</gene>
<name>A0A4V3XK82_9RHOB</name>
<dbReference type="GO" id="GO:0008236">
    <property type="term" value="F:serine-type peptidase activity"/>
    <property type="evidence" value="ECO:0007669"/>
    <property type="project" value="InterPro"/>
</dbReference>
<sequence length="289" mass="30724">MKQRFTAKAIALSAAIAFGVATSANAQDCAAPDNACEVPTGSYFAALPDGPPKGAVMFLHGFGSSGAGSLSMSGMVRTFTEAGLAVIAPNGTPREGRNGRTWSFHPDRPAARDELPFLASVKKDAATRFGFDPDTVMLSGFSIGGSMVSYVACFQPDLFAAYAPVAGGMWRPQPQDCAGPVRLMHTHGWNDGVVPLEGRTVRGADAYAPDAFVQGDVFHSIALWRETNDCRTHDPDARSADGLLWRRDWSENCAPGSSLSFVMHPGGHAVPNGWAEMALEWFEAQTALN</sequence>
<dbReference type="PANTHER" id="PTHR43037">
    <property type="entry name" value="UNNAMED PRODUCT-RELATED"/>
    <property type="match status" value="1"/>
</dbReference>
<keyword evidence="2" id="KW-0378">Hydrolase</keyword>
<feature type="signal peptide" evidence="3">
    <location>
        <begin position="1"/>
        <end position="26"/>
    </location>
</feature>